<evidence type="ECO:0000313" key="2">
    <source>
        <dbReference type="Proteomes" id="UP000190951"/>
    </source>
</evidence>
<dbReference type="STRING" id="84029.CROST_05860"/>
<dbReference type="InterPro" id="IPR000150">
    <property type="entry name" value="Cof"/>
</dbReference>
<dbReference type="Gene3D" id="3.40.50.1000">
    <property type="entry name" value="HAD superfamily/HAD-like"/>
    <property type="match status" value="1"/>
</dbReference>
<dbReference type="InterPro" id="IPR036412">
    <property type="entry name" value="HAD-like_sf"/>
</dbReference>
<dbReference type="RefSeq" id="WP_077835568.1">
    <property type="nucleotide sequence ID" value="NZ_CP096983.1"/>
</dbReference>
<dbReference type="Gene3D" id="3.30.1240.10">
    <property type="match status" value="1"/>
</dbReference>
<dbReference type="PANTHER" id="PTHR10000">
    <property type="entry name" value="PHOSPHOSERINE PHOSPHATASE"/>
    <property type="match status" value="1"/>
</dbReference>
<dbReference type="SFLD" id="SFLDG01140">
    <property type="entry name" value="C2.B:_Phosphomannomutase_and_P"/>
    <property type="match status" value="1"/>
</dbReference>
<dbReference type="SUPFAM" id="SSF56784">
    <property type="entry name" value="HAD-like"/>
    <property type="match status" value="1"/>
</dbReference>
<keyword evidence="2" id="KW-1185">Reference proteome</keyword>
<dbReference type="Proteomes" id="UP000190951">
    <property type="component" value="Chromosome"/>
</dbReference>
<protein>
    <submittedName>
        <fullName evidence="1">5-amino-6-(5-phospho-D-ribitylamino)uracil phosphatase YwtE</fullName>
        <ecNumber evidence="1">3.1.3.104</ecNumber>
    </submittedName>
</protein>
<keyword evidence="1" id="KW-0378">Hydrolase</keyword>
<dbReference type="NCBIfam" id="TIGR01484">
    <property type="entry name" value="HAD-SF-IIB"/>
    <property type="match status" value="1"/>
</dbReference>
<evidence type="ECO:0000313" key="1">
    <source>
        <dbReference type="EMBL" id="URZ10455.1"/>
    </source>
</evidence>
<dbReference type="InterPro" id="IPR023214">
    <property type="entry name" value="HAD_sf"/>
</dbReference>
<sequence>MKYKLICVDMDGTVLDDDKKISEENISAMKRASEAGVKIAICTGRLFASALAYSDMLGIKAPLIASNGGYIREKDNDNVIYECYLKNEDAKDIYTIVEKYDVTMFFNTYNTVISNKKFEENYTYNKFNEELPEEKRVKLLQPNSMEEFLSKNTGEILKCICVEKDIDKLTLLRHEIEKLNRFDVVSSNKFNFEVMPKGVTKGRAVEMLANFYGISREEIICIGDNENDLSMIEYAGLGIAMGNAEDKVKLVAGYVTDTNNNSGVAKAINKFI</sequence>
<dbReference type="Pfam" id="PF08282">
    <property type="entry name" value="Hydrolase_3"/>
    <property type="match status" value="1"/>
</dbReference>
<accession>A0A1S8LJZ8</accession>
<dbReference type="InterPro" id="IPR006379">
    <property type="entry name" value="HAD-SF_hydro_IIB"/>
</dbReference>
<dbReference type="GO" id="GO:0005829">
    <property type="term" value="C:cytosol"/>
    <property type="evidence" value="ECO:0007669"/>
    <property type="project" value="TreeGrafter"/>
</dbReference>
<dbReference type="SFLD" id="SFLDS00003">
    <property type="entry name" value="Haloacid_Dehalogenase"/>
    <property type="match status" value="1"/>
</dbReference>
<dbReference type="PANTHER" id="PTHR10000:SF8">
    <property type="entry name" value="HAD SUPERFAMILY HYDROLASE-LIKE, TYPE 3"/>
    <property type="match status" value="1"/>
</dbReference>
<dbReference type="NCBIfam" id="TIGR00099">
    <property type="entry name" value="Cof-subfamily"/>
    <property type="match status" value="1"/>
</dbReference>
<dbReference type="AlphaFoldDB" id="A0A1S8LJZ8"/>
<dbReference type="EC" id="3.1.3.104" evidence="1"/>
<dbReference type="SFLD" id="SFLDG01144">
    <property type="entry name" value="C2.B.4:_PGP_Like"/>
    <property type="match status" value="1"/>
</dbReference>
<proteinExistence type="predicted"/>
<reference evidence="1 2" key="1">
    <citation type="submission" date="2022-04" db="EMBL/GenBank/DDBJ databases">
        <title>Genome sequence of C. roseum typestrain.</title>
        <authorList>
            <person name="Poehlein A."/>
            <person name="Schoch T."/>
            <person name="Duerre P."/>
            <person name="Daniel R."/>
        </authorList>
    </citation>
    <scope>NUCLEOTIDE SEQUENCE [LARGE SCALE GENOMIC DNA]</scope>
    <source>
        <strain evidence="1 2">DSM 7320</strain>
    </source>
</reference>
<organism evidence="1 2">
    <name type="scientific">Clostridium felsineum</name>
    <dbReference type="NCBI Taxonomy" id="36839"/>
    <lineage>
        <taxon>Bacteria</taxon>
        <taxon>Bacillati</taxon>
        <taxon>Bacillota</taxon>
        <taxon>Clostridia</taxon>
        <taxon>Eubacteriales</taxon>
        <taxon>Clostridiaceae</taxon>
        <taxon>Clostridium</taxon>
    </lineage>
</organism>
<dbReference type="KEGG" id="crw:CROST_011650"/>
<dbReference type="EMBL" id="CP096983">
    <property type="protein sequence ID" value="URZ10455.1"/>
    <property type="molecule type" value="Genomic_DNA"/>
</dbReference>
<dbReference type="CDD" id="cd07516">
    <property type="entry name" value="HAD_Pase"/>
    <property type="match status" value="1"/>
</dbReference>
<dbReference type="GO" id="GO:0043726">
    <property type="term" value="F:5-amino-6-(5-phosphoribitylamino)uracil phosphatase activity"/>
    <property type="evidence" value="ECO:0007669"/>
    <property type="project" value="UniProtKB-EC"/>
</dbReference>
<dbReference type="GO" id="GO:0000287">
    <property type="term" value="F:magnesium ion binding"/>
    <property type="evidence" value="ECO:0007669"/>
    <property type="project" value="TreeGrafter"/>
</dbReference>
<gene>
    <name evidence="1" type="primary">ywtE</name>
    <name evidence="1" type="ORF">CROST_011650</name>
</gene>
<name>A0A1S8LJZ8_9CLOT</name>
<dbReference type="PROSITE" id="PS01229">
    <property type="entry name" value="COF_2"/>
    <property type="match status" value="1"/>
</dbReference>